<feature type="transmembrane region" description="Helical" evidence="1">
    <location>
        <begin position="48"/>
        <end position="67"/>
    </location>
</feature>
<feature type="transmembrane region" description="Helical" evidence="1">
    <location>
        <begin position="12"/>
        <end position="42"/>
    </location>
</feature>
<dbReference type="Proteomes" id="UP000263014">
    <property type="component" value="Unassembled WGS sequence"/>
</dbReference>
<feature type="transmembrane region" description="Helical" evidence="1">
    <location>
        <begin position="305"/>
        <end position="326"/>
    </location>
</feature>
<sequence length="382" mass="43199">MNRFYRPSGKISAWVFPYFLVCASGIVPMLAFGYTFLFHFFYSTKGTVFFFLMAVIAMESICQYFVVKKGKVRNRKTAAFTAFLLSAFFVLFSSASGFVVYGVRDELWFSALQFLTVLVFLEAGFLMEASKPFCEVSKTWAKEVTILFELPEDTDALVRKLLTCDDSLFDGLKRISADHAQEDRRTLQNIAGGHLLFRLWVTEGESDYYLTVVKKRAKQGRGGRIHYSDEELTRWLAVKREIGRRLLTWSQMQEEQPVLPRVSVRKGLFGKRVKSVIQALVSLGVMAVMFLLLNCRIAVQMPAAVMISYGITVCLLSSMSLIGCFIKETVIELDALEPGEAGWERGAEMITADSGIAVKLYYLVLVAGSVFYLVLVVRMHFI</sequence>
<feature type="transmembrane region" description="Helical" evidence="1">
    <location>
        <begin position="79"/>
        <end position="101"/>
    </location>
</feature>
<organism evidence="2 3">
    <name type="scientific">Hungatella hathewayi</name>
    <dbReference type="NCBI Taxonomy" id="154046"/>
    <lineage>
        <taxon>Bacteria</taxon>
        <taxon>Bacillati</taxon>
        <taxon>Bacillota</taxon>
        <taxon>Clostridia</taxon>
        <taxon>Lachnospirales</taxon>
        <taxon>Lachnospiraceae</taxon>
        <taxon>Hungatella</taxon>
    </lineage>
</organism>
<dbReference type="RefSeq" id="WP_117622083.1">
    <property type="nucleotide sequence ID" value="NZ_QSON01000003.1"/>
</dbReference>
<name>A0A374PB54_9FIRM</name>
<feature type="transmembrane region" description="Helical" evidence="1">
    <location>
        <begin position="275"/>
        <end position="299"/>
    </location>
</feature>
<keyword evidence="1" id="KW-0472">Membrane</keyword>
<dbReference type="AlphaFoldDB" id="A0A374PB54"/>
<evidence type="ECO:0000256" key="1">
    <source>
        <dbReference type="SAM" id="Phobius"/>
    </source>
</evidence>
<proteinExistence type="predicted"/>
<evidence type="ECO:0000313" key="3">
    <source>
        <dbReference type="Proteomes" id="UP000263014"/>
    </source>
</evidence>
<reference evidence="2 3" key="1">
    <citation type="submission" date="2018-08" db="EMBL/GenBank/DDBJ databases">
        <title>A genome reference for cultivated species of the human gut microbiota.</title>
        <authorList>
            <person name="Zou Y."/>
            <person name="Xue W."/>
            <person name="Luo G."/>
        </authorList>
    </citation>
    <scope>NUCLEOTIDE SEQUENCE [LARGE SCALE GENOMIC DNA]</scope>
    <source>
        <strain evidence="2 3">TM09-12</strain>
    </source>
</reference>
<comment type="caution">
    <text evidence="2">The sequence shown here is derived from an EMBL/GenBank/DDBJ whole genome shotgun (WGS) entry which is preliminary data.</text>
</comment>
<feature type="transmembrane region" description="Helical" evidence="1">
    <location>
        <begin position="107"/>
        <end position="127"/>
    </location>
</feature>
<keyword evidence="1" id="KW-1133">Transmembrane helix</keyword>
<accession>A0A374PB54</accession>
<keyword evidence="1" id="KW-0812">Transmembrane</keyword>
<feature type="transmembrane region" description="Helical" evidence="1">
    <location>
        <begin position="360"/>
        <end position="381"/>
    </location>
</feature>
<gene>
    <name evidence="2" type="ORF">DXD79_09365</name>
</gene>
<dbReference type="EMBL" id="QSON01000003">
    <property type="protein sequence ID" value="RGJ06183.1"/>
    <property type="molecule type" value="Genomic_DNA"/>
</dbReference>
<evidence type="ECO:0000313" key="2">
    <source>
        <dbReference type="EMBL" id="RGJ06183.1"/>
    </source>
</evidence>
<protein>
    <submittedName>
        <fullName evidence="2">Uncharacterized protein</fullName>
    </submittedName>
</protein>